<keyword evidence="4" id="KW-0378">Hydrolase</keyword>
<keyword evidence="6" id="KW-0119">Carbohydrate metabolism</keyword>
<keyword evidence="10" id="KW-0732">Signal</keyword>
<dbReference type="PANTHER" id="PTHR22298">
    <property type="entry name" value="ENDO-1,4-BETA-GLUCANASE"/>
    <property type="match status" value="1"/>
</dbReference>
<dbReference type="InterPro" id="IPR012291">
    <property type="entry name" value="CBM2_carb-bd_dom_sf"/>
</dbReference>
<comment type="similarity">
    <text evidence="2">Belongs to the glycosyl hydrolase 9 (cellulase E) family.</text>
</comment>
<evidence type="ECO:0000259" key="11">
    <source>
        <dbReference type="Pfam" id="PF00759"/>
    </source>
</evidence>
<dbReference type="GO" id="GO:0030245">
    <property type="term" value="P:cellulose catabolic process"/>
    <property type="evidence" value="ECO:0007669"/>
    <property type="project" value="UniProtKB-KW"/>
</dbReference>
<dbReference type="AlphaFoldDB" id="A0ABD0LF05"/>
<dbReference type="GO" id="GO:0008810">
    <property type="term" value="F:cellulase activity"/>
    <property type="evidence" value="ECO:0007669"/>
    <property type="project" value="UniProtKB-EC"/>
</dbReference>
<dbReference type="SUPFAM" id="SSF49384">
    <property type="entry name" value="Carbohydrate-binding domain"/>
    <property type="match status" value="1"/>
</dbReference>
<keyword evidence="13" id="KW-1185">Reference proteome</keyword>
<evidence type="ECO:0000256" key="6">
    <source>
        <dbReference type="ARBA" id="ARBA00023277"/>
    </source>
</evidence>
<evidence type="ECO:0000256" key="4">
    <source>
        <dbReference type="ARBA" id="ARBA00022801"/>
    </source>
</evidence>
<proteinExistence type="inferred from homology"/>
<keyword evidence="7" id="KW-0326">Glycosidase</keyword>
<dbReference type="Proteomes" id="UP001519460">
    <property type="component" value="Unassembled WGS sequence"/>
</dbReference>
<evidence type="ECO:0000256" key="10">
    <source>
        <dbReference type="SAM" id="SignalP"/>
    </source>
</evidence>
<dbReference type="InterPro" id="IPR008928">
    <property type="entry name" value="6-hairpin_glycosidase_sf"/>
</dbReference>
<accession>A0ABD0LF05</accession>
<evidence type="ECO:0000256" key="7">
    <source>
        <dbReference type="ARBA" id="ARBA00023295"/>
    </source>
</evidence>
<comment type="caution">
    <text evidence="12">The sequence shown here is derived from an EMBL/GenBank/DDBJ whole genome shotgun (WGS) entry which is preliminary data.</text>
</comment>
<evidence type="ECO:0000313" key="13">
    <source>
        <dbReference type="Proteomes" id="UP001519460"/>
    </source>
</evidence>
<feature type="signal peptide" evidence="10">
    <location>
        <begin position="1"/>
        <end position="16"/>
    </location>
</feature>
<feature type="compositionally biased region" description="Gly residues" evidence="9">
    <location>
        <begin position="124"/>
        <end position="142"/>
    </location>
</feature>
<evidence type="ECO:0000256" key="2">
    <source>
        <dbReference type="ARBA" id="ARBA00007072"/>
    </source>
</evidence>
<dbReference type="InterPro" id="IPR012341">
    <property type="entry name" value="6hp_glycosidase-like_sf"/>
</dbReference>
<evidence type="ECO:0000313" key="12">
    <source>
        <dbReference type="EMBL" id="KAK7497993.1"/>
    </source>
</evidence>
<dbReference type="SUPFAM" id="SSF48208">
    <property type="entry name" value="Six-hairpin glycosidases"/>
    <property type="match status" value="1"/>
</dbReference>
<evidence type="ECO:0000256" key="9">
    <source>
        <dbReference type="SAM" id="MobiDB-lite"/>
    </source>
</evidence>
<feature type="chain" id="PRO_5044876576" description="cellulase" evidence="10">
    <location>
        <begin position="17"/>
        <end position="566"/>
    </location>
</feature>
<comment type="catalytic activity">
    <reaction evidence="1">
        <text>Endohydrolysis of (1-&gt;4)-beta-D-glucosidic linkages in cellulose, lichenin and cereal beta-D-glucans.</text>
        <dbReference type="EC" id="3.2.1.4"/>
    </reaction>
</comment>
<sequence>MLAAVTLLMLAAGALAATFHPTENWNGGFKADLHIPICADQHGYRIHFKFNQDIDSLDEWVGQVEKINSREFVISNAGWDLHNGDSYNVVLIGHCSGCNNPSIDITIEGMSDCGGGGHSGGGTHTGGGTNTGGGTPQGGGSKGTKDYADALKKSILFYDAQRAGKLPANNPIPWRGDSFLDDCVVGGWFDAGDHVKFGLPFGAASHCLMWSLVEFKAGYEQAGQTDMMYDMIKWATDYILNAWNPGAKELVAQIGDGNADHSVWDRPENIHMNRPCMKVNSGGTASDIAGDWAAAAAAGYLAFKDRDAGYAGRLLNAAKTLYDFGKGHQGVFGGSAPFYGSSGYKDELCIAAMWLYRATGQANYLNEAKQWHEGGTAWALGWDDQKIACQLFLYEETQEGSYKAEVEGFLQSWMPGGSVPYTPCGQAWRDKWGSNRYAGNSAYVALAAAEAGIGDPAAYRKWAVEQINYLLGDNHHDGGCFSYEIGYGSKFPRHPHHRGASTAGEILQGALVGGPDQGGNYNDVQDDYVHNEVAIDYNMGFQSALAAINKLQAEGALPATSNKCAC</sequence>
<dbReference type="InterPro" id="IPR008965">
    <property type="entry name" value="CBM2/CBM3_carb-bd_dom_sf"/>
</dbReference>
<keyword evidence="5" id="KW-0136">Cellulose degradation</keyword>
<keyword evidence="8" id="KW-0624">Polysaccharide degradation</keyword>
<feature type="domain" description="Glycoside hydrolase family 9" evidence="11">
    <location>
        <begin position="147"/>
        <end position="545"/>
    </location>
</feature>
<gene>
    <name evidence="12" type="ORF">BaRGS_00010864</name>
</gene>
<name>A0ABD0LF05_9CAEN</name>
<dbReference type="Pfam" id="PF00759">
    <property type="entry name" value="Glyco_hydro_9"/>
    <property type="match status" value="1"/>
</dbReference>
<dbReference type="EMBL" id="JACVVK020000054">
    <property type="protein sequence ID" value="KAK7497993.1"/>
    <property type="molecule type" value="Genomic_DNA"/>
</dbReference>
<evidence type="ECO:0000256" key="8">
    <source>
        <dbReference type="ARBA" id="ARBA00023326"/>
    </source>
</evidence>
<protein>
    <recommendedName>
        <fullName evidence="3">cellulase</fullName>
        <ecNumber evidence="3">3.2.1.4</ecNumber>
    </recommendedName>
</protein>
<dbReference type="Gene3D" id="1.50.10.10">
    <property type="match status" value="1"/>
</dbReference>
<evidence type="ECO:0000256" key="3">
    <source>
        <dbReference type="ARBA" id="ARBA00012601"/>
    </source>
</evidence>
<feature type="region of interest" description="Disordered" evidence="9">
    <location>
        <begin position="124"/>
        <end position="144"/>
    </location>
</feature>
<dbReference type="Gene3D" id="2.60.40.290">
    <property type="match status" value="1"/>
</dbReference>
<dbReference type="EC" id="3.2.1.4" evidence="3"/>
<dbReference type="InterPro" id="IPR001701">
    <property type="entry name" value="Glyco_hydro_9"/>
</dbReference>
<evidence type="ECO:0000256" key="1">
    <source>
        <dbReference type="ARBA" id="ARBA00000966"/>
    </source>
</evidence>
<reference evidence="12 13" key="1">
    <citation type="journal article" date="2023" name="Sci. Data">
        <title>Genome assembly of the Korean intertidal mud-creeper Batillaria attramentaria.</title>
        <authorList>
            <person name="Patra A.K."/>
            <person name="Ho P.T."/>
            <person name="Jun S."/>
            <person name="Lee S.J."/>
            <person name="Kim Y."/>
            <person name="Won Y.J."/>
        </authorList>
    </citation>
    <scope>NUCLEOTIDE SEQUENCE [LARGE SCALE GENOMIC DNA]</scope>
    <source>
        <strain evidence="12">Wonlab-2016</strain>
    </source>
</reference>
<organism evidence="12 13">
    <name type="scientific">Batillaria attramentaria</name>
    <dbReference type="NCBI Taxonomy" id="370345"/>
    <lineage>
        <taxon>Eukaryota</taxon>
        <taxon>Metazoa</taxon>
        <taxon>Spiralia</taxon>
        <taxon>Lophotrochozoa</taxon>
        <taxon>Mollusca</taxon>
        <taxon>Gastropoda</taxon>
        <taxon>Caenogastropoda</taxon>
        <taxon>Sorbeoconcha</taxon>
        <taxon>Cerithioidea</taxon>
        <taxon>Batillariidae</taxon>
        <taxon>Batillaria</taxon>
    </lineage>
</organism>
<evidence type="ECO:0000256" key="5">
    <source>
        <dbReference type="ARBA" id="ARBA00023001"/>
    </source>
</evidence>